<comment type="caution">
    <text evidence="2">The sequence shown here is derived from an EMBL/GenBank/DDBJ whole genome shotgun (WGS) entry which is preliminary data.</text>
</comment>
<dbReference type="GO" id="GO:0016887">
    <property type="term" value="F:ATP hydrolysis activity"/>
    <property type="evidence" value="ECO:0007669"/>
    <property type="project" value="TreeGrafter"/>
</dbReference>
<feature type="domain" description="Lhr-like DEAD/H associated" evidence="1">
    <location>
        <begin position="90"/>
        <end position="255"/>
    </location>
</feature>
<dbReference type="GO" id="GO:0003677">
    <property type="term" value="F:DNA binding"/>
    <property type="evidence" value="ECO:0007669"/>
    <property type="project" value="TreeGrafter"/>
</dbReference>
<proteinExistence type="predicted"/>
<accession>T1C9J8</accession>
<reference evidence="2" key="1">
    <citation type="submission" date="2013-08" db="EMBL/GenBank/DDBJ databases">
        <authorList>
            <person name="Mendez C."/>
            <person name="Richter M."/>
            <person name="Ferrer M."/>
            <person name="Sanchez J."/>
        </authorList>
    </citation>
    <scope>NUCLEOTIDE SEQUENCE</scope>
</reference>
<keyword evidence="2" id="KW-0378">Hydrolase</keyword>
<keyword evidence="2" id="KW-0547">Nucleotide-binding</keyword>
<protein>
    <submittedName>
        <fullName evidence="2">ATP-dependent RNA helicase</fullName>
    </submittedName>
</protein>
<dbReference type="Pfam" id="PF08494">
    <property type="entry name" value="DEAD_assoc"/>
    <property type="match status" value="1"/>
</dbReference>
<dbReference type="PANTHER" id="PTHR47962:SF5">
    <property type="entry name" value="ATP-DEPENDENT HELICASE LHR-RELATED"/>
    <property type="match status" value="1"/>
</dbReference>
<organism evidence="2">
    <name type="scientific">mine drainage metagenome</name>
    <dbReference type="NCBI Taxonomy" id="410659"/>
    <lineage>
        <taxon>unclassified sequences</taxon>
        <taxon>metagenomes</taxon>
        <taxon>ecological metagenomes</taxon>
    </lineage>
</organism>
<dbReference type="GO" id="GO:0004386">
    <property type="term" value="F:helicase activity"/>
    <property type="evidence" value="ECO:0007669"/>
    <property type="project" value="UniProtKB-KW"/>
</dbReference>
<gene>
    <name evidence="2" type="ORF">B1B_00482</name>
</gene>
<sequence length="313" mass="34717">MLAQPEEIFLLHGRTWKVVEYRDGELLVENVHEIGSEPRWAGEDLPVPFDVAQEIGRLRREGNFEAYPLRPPDRDRLAERRSAAGAADALPTDRRVTVTARGRVVVYGACFGTRTNETLALAIAGLLTARLGARADVAAVEPTWFVLELPIALDGPALLDAFSLDPDTLGPLAERLVPSSLDYRWVFLAVARKLGVIPPSADPRDLRTLEPLLDQSRTNPLGEETLDKTLHDRYDLGHATEVLRRVRAGEIEVVLAPATPLTDSPLERLRWRAIPDTPPPTLLRAVKERLAKEPLALVCLRCGFSRQTTPGRY</sequence>
<keyword evidence="2" id="KW-0067">ATP-binding</keyword>
<keyword evidence="2" id="KW-0347">Helicase</keyword>
<dbReference type="InterPro" id="IPR052511">
    <property type="entry name" value="ATP-dep_Helicase"/>
</dbReference>
<dbReference type="InterPro" id="IPR013701">
    <property type="entry name" value="Lhr-like_DEAD/DEAH_assoc"/>
</dbReference>
<evidence type="ECO:0000259" key="1">
    <source>
        <dbReference type="Pfam" id="PF08494"/>
    </source>
</evidence>
<feature type="non-terminal residue" evidence="2">
    <location>
        <position position="313"/>
    </location>
</feature>
<dbReference type="AlphaFoldDB" id="T1C9J8"/>
<name>T1C9J8_9ZZZZ</name>
<dbReference type="EMBL" id="AUZY01000367">
    <property type="protein sequence ID" value="EQD78887.1"/>
    <property type="molecule type" value="Genomic_DNA"/>
</dbReference>
<reference evidence="2" key="2">
    <citation type="journal article" date="2014" name="ISME J.">
        <title>Microbial stratification in low pH oxic and suboxic macroscopic growths along an acid mine drainage.</title>
        <authorList>
            <person name="Mendez-Garcia C."/>
            <person name="Mesa V."/>
            <person name="Sprenger R.R."/>
            <person name="Richter M."/>
            <person name="Diez M.S."/>
            <person name="Solano J."/>
            <person name="Bargiela R."/>
            <person name="Golyshina O.V."/>
            <person name="Manteca A."/>
            <person name="Ramos J.L."/>
            <person name="Gallego J.R."/>
            <person name="Llorente I."/>
            <person name="Martins Dos Santos V.A."/>
            <person name="Jensen O.N."/>
            <person name="Pelaez A.I."/>
            <person name="Sanchez J."/>
            <person name="Ferrer M."/>
        </authorList>
    </citation>
    <scope>NUCLEOTIDE SEQUENCE</scope>
</reference>
<dbReference type="PANTHER" id="PTHR47962">
    <property type="entry name" value="ATP-DEPENDENT HELICASE LHR-RELATED-RELATED"/>
    <property type="match status" value="1"/>
</dbReference>
<dbReference type="GO" id="GO:0005524">
    <property type="term" value="F:ATP binding"/>
    <property type="evidence" value="ECO:0007669"/>
    <property type="project" value="InterPro"/>
</dbReference>
<evidence type="ECO:0000313" key="2">
    <source>
        <dbReference type="EMBL" id="EQD78887.1"/>
    </source>
</evidence>